<sequence length="301" mass="33843">MAELRRYRTVVSDSALWAGFEFRTGDVVISTPAKCGTTWMQMLCAMLIFDTAELHRPLTEISPWLDAVTYDTAAILAELESQQHRRFIKTHTPLDGLPFEAGVTYICVGRDPRDAMLSFEHAAANIHPDAITSGGLDPQVSQPPSEDPLERFWLWADAEFTPESSTFGVTLANLVHHVRTFWERRDDPQVALFHYADLKADLPGQLRRLATVLSIEASEQRLEQLAAAATFDRMRKRADELAPGVDAKLWRSNTNFFRSGTSGQWHDLLDPAAVERYTGRVAELAPPELAKWLHTGWSGLR</sequence>
<feature type="domain" description="Sulfotransferase" evidence="3">
    <location>
        <begin position="26"/>
        <end position="277"/>
    </location>
</feature>
<accession>A0A1W2FLV2</accession>
<dbReference type="OrthoDB" id="3399180at2"/>
<dbReference type="GO" id="GO:0008146">
    <property type="term" value="F:sulfotransferase activity"/>
    <property type="evidence" value="ECO:0007669"/>
    <property type="project" value="InterPro"/>
</dbReference>
<name>A0A1W2FLV2_KIBAR</name>
<organism evidence="4 5">
    <name type="scientific">Kibdelosporangium aridum</name>
    <dbReference type="NCBI Taxonomy" id="2030"/>
    <lineage>
        <taxon>Bacteria</taxon>
        <taxon>Bacillati</taxon>
        <taxon>Actinomycetota</taxon>
        <taxon>Actinomycetes</taxon>
        <taxon>Pseudonocardiales</taxon>
        <taxon>Pseudonocardiaceae</taxon>
        <taxon>Kibdelosporangium</taxon>
    </lineage>
</organism>
<evidence type="ECO:0000313" key="5">
    <source>
        <dbReference type="Proteomes" id="UP000192674"/>
    </source>
</evidence>
<dbReference type="PANTHER" id="PTHR11783">
    <property type="entry name" value="SULFOTRANSFERASE SULT"/>
    <property type="match status" value="1"/>
</dbReference>
<evidence type="ECO:0000256" key="2">
    <source>
        <dbReference type="ARBA" id="ARBA00022679"/>
    </source>
</evidence>
<evidence type="ECO:0000259" key="3">
    <source>
        <dbReference type="Pfam" id="PF00685"/>
    </source>
</evidence>
<dbReference type="Gene3D" id="3.40.50.300">
    <property type="entry name" value="P-loop containing nucleotide triphosphate hydrolases"/>
    <property type="match status" value="1"/>
</dbReference>
<dbReference type="Proteomes" id="UP000192674">
    <property type="component" value="Unassembled WGS sequence"/>
</dbReference>
<dbReference type="RefSeq" id="WP_160096947.1">
    <property type="nucleotide sequence ID" value="NZ_FWXV01000008.1"/>
</dbReference>
<dbReference type="SUPFAM" id="SSF52540">
    <property type="entry name" value="P-loop containing nucleoside triphosphate hydrolases"/>
    <property type="match status" value="1"/>
</dbReference>
<dbReference type="InterPro" id="IPR000863">
    <property type="entry name" value="Sulfotransferase_dom"/>
</dbReference>
<reference evidence="4 5" key="1">
    <citation type="submission" date="2017-04" db="EMBL/GenBank/DDBJ databases">
        <authorList>
            <person name="Afonso C.L."/>
            <person name="Miller P.J."/>
            <person name="Scott M.A."/>
            <person name="Spackman E."/>
            <person name="Goraichik I."/>
            <person name="Dimitrov K.M."/>
            <person name="Suarez D.L."/>
            <person name="Swayne D.E."/>
        </authorList>
    </citation>
    <scope>NUCLEOTIDE SEQUENCE [LARGE SCALE GENOMIC DNA]</scope>
    <source>
        <strain evidence="4 5">DSM 43828</strain>
    </source>
</reference>
<gene>
    <name evidence="4" type="ORF">SAMN05661093_07574</name>
</gene>
<dbReference type="InterPro" id="IPR027417">
    <property type="entry name" value="P-loop_NTPase"/>
</dbReference>
<protein>
    <recommendedName>
        <fullName evidence="3">Sulfotransferase domain-containing protein</fullName>
    </recommendedName>
</protein>
<keyword evidence="2" id="KW-0808">Transferase</keyword>
<dbReference type="Pfam" id="PF00685">
    <property type="entry name" value="Sulfotransfer_1"/>
    <property type="match status" value="1"/>
</dbReference>
<dbReference type="AlphaFoldDB" id="A0A1W2FLV2"/>
<dbReference type="EMBL" id="FWXV01000008">
    <property type="protein sequence ID" value="SMD22744.1"/>
    <property type="molecule type" value="Genomic_DNA"/>
</dbReference>
<proteinExistence type="inferred from homology"/>
<comment type="similarity">
    <text evidence="1">Belongs to the sulfotransferase 1 family.</text>
</comment>
<evidence type="ECO:0000256" key="1">
    <source>
        <dbReference type="ARBA" id="ARBA00005771"/>
    </source>
</evidence>
<evidence type="ECO:0000313" key="4">
    <source>
        <dbReference type="EMBL" id="SMD22744.1"/>
    </source>
</evidence>
<keyword evidence="5" id="KW-1185">Reference proteome</keyword>